<dbReference type="Proteomes" id="UP000033710">
    <property type="component" value="Unassembled WGS sequence"/>
</dbReference>
<feature type="region of interest" description="Disordered" evidence="1">
    <location>
        <begin position="39"/>
        <end position="78"/>
    </location>
</feature>
<protein>
    <submittedName>
        <fullName evidence="2">Uncharacterized protein</fullName>
    </submittedName>
</protein>
<evidence type="ECO:0000313" key="2">
    <source>
        <dbReference type="EMBL" id="KJR82292.1"/>
    </source>
</evidence>
<feature type="compositionally biased region" description="Basic and acidic residues" evidence="1">
    <location>
        <begin position="66"/>
        <end position="78"/>
    </location>
</feature>
<organism evidence="2 3">
    <name type="scientific">Sporothrix schenckii 1099-18</name>
    <dbReference type="NCBI Taxonomy" id="1397361"/>
    <lineage>
        <taxon>Eukaryota</taxon>
        <taxon>Fungi</taxon>
        <taxon>Dikarya</taxon>
        <taxon>Ascomycota</taxon>
        <taxon>Pezizomycotina</taxon>
        <taxon>Sordariomycetes</taxon>
        <taxon>Sordariomycetidae</taxon>
        <taxon>Ophiostomatales</taxon>
        <taxon>Ophiostomataceae</taxon>
        <taxon>Sporothrix</taxon>
    </lineage>
</organism>
<sequence>MSIEMELDPPPRASMTEDDLHRMMELNRIIKLSESITSGKHPRIKIPPHLVPSTTSTASPKLPPGAERRPGSSKHAHDTLTIPTAETGAGRVNGAGHEAHSIIAGNNLVAFVQNSRSLDVTDATAPLSGLDFASGVRAVSPSNISLSEIPLQRARLEALLREPPNLRGKAKVEEVQADFLVDDVLRRGRELEKTFTPPPVAVLSQGLITNLGGASVIPKANASSSAAAESVDDQTFYSSNFSTPEFALTSRVPAESDRDDMPMEEGSDYEPELDYVPSSPQPAQQPDLAALQQVPPEQLATATSELSGQLPAELLSTLLGANFDSVSLTQAAPPQPSMNPTPEQIQQAAVAALSAWPGLLGGPQAASGGSGISSSPAHLRVAAGNPQPSSPLVRTHDLSPVAPQPAHISSLAVASQLPLAAAGGQSGSQGTPAQVAMLRRGEASQSSPDSSPYVDGRATDKGKGKKKYAGKRKADVNTTSPRIKLEPKSPSPILAPPAQRPHKRQKQDSRPPARDVVYRRQGDEYSPTAQPTSYGPPHAVRGDPRVPIIYERVDRGHYVQPRAAAATRRASLQRYEEQRSLEGGYGQAHTGYAPTIAAGPPSRQYAAGPSHPNVRPAGPATHTLVEKSSGYPVHSAGEYEGSGRANMRPVAMAPPPRERVVVDEFDREYYEPVPPPRPQQPVMESVTYDPNLAYERPASRLHQQLRYEDRYGSQALQPVYDDDEIVYRRTSPMFAAPRRVVTQPEYVTREYADYPRREFSARPPPSQYPVAAERGYIVEGAAPVPGYVTRASTVRPPEAARYEAPPPGRYVERVGSVRPPDAAVYQGYAGGPEDGPRIYGGPARGVPEGGAYIDDRRGPHEVVREYSIRPESHVVVHREYSARPGPASAYYAEQAPYAMGGPPTQEYAYSDERAAYQ</sequence>
<feature type="region of interest" description="Disordered" evidence="1">
    <location>
        <begin position="248"/>
        <end position="287"/>
    </location>
</feature>
<reference evidence="2 3" key="2">
    <citation type="journal article" date="2015" name="Eukaryot. Cell">
        <title>Asexual propagation of a virulent clone complex in a human and feline outbreak of sporotrichosis.</title>
        <authorList>
            <person name="Teixeira Mde M."/>
            <person name="Rodrigues A.M."/>
            <person name="Tsui C.K."/>
            <person name="de Almeida L.G."/>
            <person name="Van Diepeningen A.D."/>
            <person name="van den Ende B.G."/>
            <person name="Fernandes G.F."/>
            <person name="Kano R."/>
            <person name="Hamelin R.C."/>
            <person name="Lopes-Bezerra L.M."/>
            <person name="Vasconcelos A.T."/>
            <person name="de Hoog S."/>
            <person name="de Camargo Z.P."/>
            <person name="Felipe M.S."/>
        </authorList>
    </citation>
    <scope>NUCLEOTIDE SEQUENCE [LARGE SCALE GENOMIC DNA]</scope>
    <source>
        <strain evidence="2 3">1099-18</strain>
    </source>
</reference>
<feature type="region of interest" description="Disordered" evidence="1">
    <location>
        <begin position="363"/>
        <end position="404"/>
    </location>
</feature>
<evidence type="ECO:0000256" key="1">
    <source>
        <dbReference type="SAM" id="MobiDB-lite"/>
    </source>
</evidence>
<name>A0A0F2LXU5_SPOSC</name>
<feature type="compositionally biased region" description="Low complexity" evidence="1">
    <location>
        <begin position="276"/>
        <end position="287"/>
    </location>
</feature>
<dbReference type="VEuPathDB" id="FungiDB:SPSK_03039"/>
<feature type="region of interest" description="Disordered" evidence="1">
    <location>
        <begin position="578"/>
        <end position="651"/>
    </location>
</feature>
<reference evidence="2 3" key="1">
    <citation type="journal article" date="2014" name="BMC Genomics">
        <title>Comparative genomics of the major fungal agents of human and animal Sporotrichosis: Sporothrix schenckii and Sporothrix brasiliensis.</title>
        <authorList>
            <person name="Teixeira M.M."/>
            <person name="de Almeida L.G."/>
            <person name="Kubitschek-Barreira P."/>
            <person name="Alves F.L."/>
            <person name="Kioshima E.S."/>
            <person name="Abadio A.K."/>
            <person name="Fernandes L."/>
            <person name="Derengowski L.S."/>
            <person name="Ferreira K.S."/>
            <person name="Souza R.C."/>
            <person name="Ruiz J.C."/>
            <person name="de Andrade N.C."/>
            <person name="Paes H.C."/>
            <person name="Nicola A.M."/>
            <person name="Albuquerque P."/>
            <person name="Gerber A.L."/>
            <person name="Martins V.P."/>
            <person name="Peconick L.D."/>
            <person name="Neto A.V."/>
            <person name="Chaucanez C.B."/>
            <person name="Silva P.A."/>
            <person name="Cunha O.L."/>
            <person name="de Oliveira F.F."/>
            <person name="dos Santos T.C."/>
            <person name="Barros A.L."/>
            <person name="Soares M.A."/>
            <person name="de Oliveira L.M."/>
            <person name="Marini M.M."/>
            <person name="Villalobos-Duno H."/>
            <person name="Cunha M.M."/>
            <person name="de Hoog S."/>
            <person name="da Silveira J.F."/>
            <person name="Henrissat B."/>
            <person name="Nino-Vega G.A."/>
            <person name="Cisalpino P.S."/>
            <person name="Mora-Montes H.M."/>
            <person name="Almeida S.R."/>
            <person name="Stajich J.E."/>
            <person name="Lopes-Bezerra L.M."/>
            <person name="Vasconcelos A.T."/>
            <person name="Felipe M.S."/>
        </authorList>
    </citation>
    <scope>NUCLEOTIDE SEQUENCE [LARGE SCALE GENOMIC DNA]</scope>
    <source>
        <strain evidence="2 3">1099-18</strain>
    </source>
</reference>
<feature type="compositionally biased region" description="Pro residues" evidence="1">
    <location>
        <begin position="489"/>
        <end position="499"/>
    </location>
</feature>
<dbReference type="AlphaFoldDB" id="A0A0F2LXU5"/>
<feature type="compositionally biased region" description="Basic and acidic residues" evidence="1">
    <location>
        <begin position="506"/>
        <end position="523"/>
    </location>
</feature>
<feature type="compositionally biased region" description="Low complexity" evidence="1">
    <location>
        <begin position="363"/>
        <end position="377"/>
    </location>
</feature>
<gene>
    <name evidence="2" type="ORF">SPSK_03039</name>
</gene>
<feature type="compositionally biased region" description="Acidic residues" evidence="1">
    <location>
        <begin position="262"/>
        <end position="273"/>
    </location>
</feature>
<accession>A0A0F2LXU5</accession>
<dbReference type="KEGG" id="ssck:SPSK_03039"/>
<evidence type="ECO:0000313" key="3">
    <source>
        <dbReference type="Proteomes" id="UP000033710"/>
    </source>
</evidence>
<dbReference type="OrthoDB" id="5333304at2759"/>
<comment type="caution">
    <text evidence="2">The sequence shown here is derived from an EMBL/GenBank/DDBJ whole genome shotgun (WGS) entry which is preliminary data.</text>
</comment>
<proteinExistence type="predicted"/>
<dbReference type="GeneID" id="27665160"/>
<dbReference type="RefSeq" id="XP_016584968.1">
    <property type="nucleotide sequence ID" value="XM_016729883.1"/>
</dbReference>
<dbReference type="EMBL" id="AXCR01000010">
    <property type="protein sequence ID" value="KJR82292.1"/>
    <property type="molecule type" value="Genomic_DNA"/>
</dbReference>
<feature type="compositionally biased region" description="Low complexity" evidence="1">
    <location>
        <begin position="421"/>
        <end position="434"/>
    </location>
</feature>
<feature type="region of interest" description="Disordered" evidence="1">
    <location>
        <begin position="421"/>
        <end position="544"/>
    </location>
</feature>